<feature type="compositionally biased region" description="Basic and acidic residues" evidence="19">
    <location>
        <begin position="1"/>
        <end position="15"/>
    </location>
</feature>
<keyword evidence="17" id="KW-1208">Phospholipid metabolism</keyword>
<dbReference type="AlphaFoldDB" id="A0A919Q491"/>
<dbReference type="EC" id="2.7.7.41" evidence="6 18"/>
<comment type="pathway">
    <text evidence="4">Lipid metabolism.</text>
</comment>
<feature type="transmembrane region" description="Helical" evidence="20">
    <location>
        <begin position="210"/>
        <end position="227"/>
    </location>
</feature>
<comment type="catalytic activity">
    <reaction evidence="1 18">
        <text>a 1,2-diacyl-sn-glycero-3-phosphate + CTP + H(+) = a CDP-1,2-diacyl-sn-glycerol + diphosphate</text>
        <dbReference type="Rhea" id="RHEA:16229"/>
        <dbReference type="ChEBI" id="CHEBI:15378"/>
        <dbReference type="ChEBI" id="CHEBI:33019"/>
        <dbReference type="ChEBI" id="CHEBI:37563"/>
        <dbReference type="ChEBI" id="CHEBI:58332"/>
        <dbReference type="ChEBI" id="CHEBI:58608"/>
        <dbReference type="EC" id="2.7.7.41"/>
    </reaction>
</comment>
<feature type="compositionally biased region" description="Low complexity" evidence="19">
    <location>
        <begin position="55"/>
        <end position="70"/>
    </location>
</feature>
<dbReference type="PANTHER" id="PTHR46382:SF1">
    <property type="entry name" value="PHOSPHATIDATE CYTIDYLYLTRANSFERASE"/>
    <property type="match status" value="1"/>
</dbReference>
<dbReference type="RefSeq" id="WP_203653779.1">
    <property type="nucleotide sequence ID" value="NZ_BONR01000002.1"/>
</dbReference>
<feature type="transmembrane region" description="Helical" evidence="20">
    <location>
        <begin position="303"/>
        <end position="324"/>
    </location>
</feature>
<dbReference type="EMBL" id="BONR01000002">
    <property type="protein sequence ID" value="GIG54203.1"/>
    <property type="molecule type" value="Genomic_DNA"/>
</dbReference>
<reference evidence="21" key="1">
    <citation type="submission" date="2021-01" db="EMBL/GenBank/DDBJ databases">
        <title>Whole genome shotgun sequence of Demequina activiva NBRC 110675.</title>
        <authorList>
            <person name="Komaki H."/>
            <person name="Tamura T."/>
        </authorList>
    </citation>
    <scope>NUCLEOTIDE SEQUENCE</scope>
    <source>
        <strain evidence="21">NBRC 110675</strain>
    </source>
</reference>
<evidence type="ECO:0000256" key="7">
    <source>
        <dbReference type="ARBA" id="ARBA00019373"/>
    </source>
</evidence>
<keyword evidence="8" id="KW-1003">Cell membrane</keyword>
<keyword evidence="11 18" id="KW-0812">Transmembrane</keyword>
<evidence type="ECO:0000256" key="11">
    <source>
        <dbReference type="ARBA" id="ARBA00022692"/>
    </source>
</evidence>
<feature type="transmembrane region" description="Helical" evidence="20">
    <location>
        <begin position="161"/>
        <end position="179"/>
    </location>
</feature>
<evidence type="ECO:0000256" key="9">
    <source>
        <dbReference type="ARBA" id="ARBA00022516"/>
    </source>
</evidence>
<feature type="transmembrane region" description="Helical" evidence="20">
    <location>
        <begin position="380"/>
        <end position="397"/>
    </location>
</feature>
<evidence type="ECO:0000256" key="3">
    <source>
        <dbReference type="ARBA" id="ARBA00005119"/>
    </source>
</evidence>
<evidence type="ECO:0000256" key="17">
    <source>
        <dbReference type="ARBA" id="ARBA00023264"/>
    </source>
</evidence>
<accession>A0A919Q491</accession>
<evidence type="ECO:0000256" key="16">
    <source>
        <dbReference type="ARBA" id="ARBA00023209"/>
    </source>
</evidence>
<dbReference type="PROSITE" id="PS01315">
    <property type="entry name" value="CDS"/>
    <property type="match status" value="1"/>
</dbReference>
<feature type="region of interest" description="Disordered" evidence="19">
    <location>
        <begin position="1"/>
        <end position="130"/>
    </location>
</feature>
<evidence type="ECO:0000256" key="8">
    <source>
        <dbReference type="ARBA" id="ARBA00022475"/>
    </source>
</evidence>
<gene>
    <name evidence="21" type="ORF">Dac01nite_09550</name>
</gene>
<dbReference type="Proteomes" id="UP000652354">
    <property type="component" value="Unassembled WGS sequence"/>
</dbReference>
<keyword evidence="15 20" id="KW-0472">Membrane</keyword>
<evidence type="ECO:0000256" key="1">
    <source>
        <dbReference type="ARBA" id="ARBA00001698"/>
    </source>
</evidence>
<protein>
    <recommendedName>
        <fullName evidence="7 18">Phosphatidate cytidylyltransferase</fullName>
        <ecNumber evidence="6 18">2.7.7.41</ecNumber>
    </recommendedName>
</protein>
<dbReference type="GO" id="GO:0016024">
    <property type="term" value="P:CDP-diacylglycerol biosynthetic process"/>
    <property type="evidence" value="ECO:0007669"/>
    <property type="project" value="TreeGrafter"/>
</dbReference>
<keyword evidence="10 18" id="KW-0808">Transferase</keyword>
<evidence type="ECO:0000256" key="2">
    <source>
        <dbReference type="ARBA" id="ARBA00004651"/>
    </source>
</evidence>
<feature type="transmembrane region" description="Helical" evidence="20">
    <location>
        <begin position="137"/>
        <end position="155"/>
    </location>
</feature>
<evidence type="ECO:0000256" key="4">
    <source>
        <dbReference type="ARBA" id="ARBA00005189"/>
    </source>
</evidence>
<evidence type="ECO:0000313" key="22">
    <source>
        <dbReference type="Proteomes" id="UP000652354"/>
    </source>
</evidence>
<evidence type="ECO:0000256" key="5">
    <source>
        <dbReference type="ARBA" id="ARBA00010185"/>
    </source>
</evidence>
<keyword evidence="16" id="KW-0594">Phospholipid biosynthesis</keyword>
<evidence type="ECO:0000256" key="10">
    <source>
        <dbReference type="ARBA" id="ARBA00022679"/>
    </source>
</evidence>
<feature type="transmembrane region" description="Helical" evidence="20">
    <location>
        <begin position="186"/>
        <end position="204"/>
    </location>
</feature>
<dbReference type="GO" id="GO:0005886">
    <property type="term" value="C:plasma membrane"/>
    <property type="evidence" value="ECO:0007669"/>
    <property type="project" value="UniProtKB-SubCell"/>
</dbReference>
<evidence type="ECO:0000256" key="12">
    <source>
        <dbReference type="ARBA" id="ARBA00022695"/>
    </source>
</evidence>
<comment type="pathway">
    <text evidence="3 18">Phospholipid metabolism; CDP-diacylglycerol biosynthesis; CDP-diacylglycerol from sn-glycerol 3-phosphate: step 3/3.</text>
</comment>
<keyword evidence="9" id="KW-0444">Lipid biosynthesis</keyword>
<evidence type="ECO:0000256" key="6">
    <source>
        <dbReference type="ARBA" id="ARBA00012487"/>
    </source>
</evidence>
<dbReference type="GO" id="GO:0004605">
    <property type="term" value="F:phosphatidate cytidylyltransferase activity"/>
    <property type="evidence" value="ECO:0007669"/>
    <property type="project" value="UniProtKB-EC"/>
</dbReference>
<evidence type="ECO:0000256" key="15">
    <source>
        <dbReference type="ARBA" id="ARBA00023136"/>
    </source>
</evidence>
<evidence type="ECO:0000256" key="18">
    <source>
        <dbReference type="RuleBase" id="RU003938"/>
    </source>
</evidence>
<evidence type="ECO:0000256" key="14">
    <source>
        <dbReference type="ARBA" id="ARBA00023098"/>
    </source>
</evidence>
<evidence type="ECO:0000256" key="19">
    <source>
        <dbReference type="SAM" id="MobiDB-lite"/>
    </source>
</evidence>
<evidence type="ECO:0000256" key="13">
    <source>
        <dbReference type="ARBA" id="ARBA00022989"/>
    </source>
</evidence>
<evidence type="ECO:0000313" key="21">
    <source>
        <dbReference type="EMBL" id="GIG54203.1"/>
    </source>
</evidence>
<feature type="transmembrane region" description="Helical" evidence="20">
    <location>
        <begin position="330"/>
        <end position="350"/>
    </location>
</feature>
<keyword evidence="14" id="KW-0443">Lipid metabolism</keyword>
<keyword evidence="22" id="KW-1185">Reference proteome</keyword>
<feature type="transmembrane region" description="Helical" evidence="20">
    <location>
        <begin position="239"/>
        <end position="261"/>
    </location>
</feature>
<name>A0A919Q491_9MICO</name>
<dbReference type="Pfam" id="PF01148">
    <property type="entry name" value="CTP_transf_1"/>
    <property type="match status" value="1"/>
</dbReference>
<proteinExistence type="inferred from homology"/>
<feature type="compositionally biased region" description="Low complexity" evidence="19">
    <location>
        <begin position="77"/>
        <end position="102"/>
    </location>
</feature>
<keyword evidence="13 20" id="KW-1133">Transmembrane helix</keyword>
<feature type="compositionally biased region" description="Basic and acidic residues" evidence="19">
    <location>
        <begin position="106"/>
        <end position="116"/>
    </location>
</feature>
<comment type="subcellular location">
    <subcellularLocation>
        <location evidence="2">Cell membrane</location>
        <topology evidence="2">Multi-pass membrane protein</topology>
    </subcellularLocation>
</comment>
<dbReference type="PANTHER" id="PTHR46382">
    <property type="entry name" value="PHOSPHATIDATE CYTIDYLYLTRANSFERASE"/>
    <property type="match status" value="1"/>
</dbReference>
<dbReference type="InterPro" id="IPR000374">
    <property type="entry name" value="PC_trans"/>
</dbReference>
<keyword evidence="12 18" id="KW-0548">Nucleotidyltransferase</keyword>
<comment type="caution">
    <text evidence="21">The sequence shown here is derived from an EMBL/GenBank/DDBJ whole genome shotgun (WGS) entry which is preliminary data.</text>
</comment>
<feature type="transmembrane region" description="Helical" evidence="20">
    <location>
        <begin position="267"/>
        <end position="291"/>
    </location>
</feature>
<evidence type="ECO:0000256" key="20">
    <source>
        <dbReference type="SAM" id="Phobius"/>
    </source>
</evidence>
<comment type="similarity">
    <text evidence="5 18">Belongs to the CDS family.</text>
</comment>
<sequence>MSIFRRRDKDPRGPQRDAGTPEPQPSASPWAATSEFQPAPYYVPGMPSLHDDGPEQPADAPEPAAPVQQDRAGRPGEGAPAVAGAPRASAASAAPVPHGASADAVDDPRIDPETPRPVESPVPQVAPVSRSGRNMPAAAAVGIGLLAIVVVAAWWDPLAFTVLACLFSLAAVVEWRTVLAKQARQVPLIPVALATVGFMISTWYYGPEGLVVALMVGCAGTVAWRVVDERIENTLADSLASMLTLLWIPFMAAFLVLLVLADDGWHRVLVVILAVAGADSGGLFAGMLFGRHPMAPRVSPKKTWEGFAGGLVLGTLAASIAAYFFYDGQWWIGALVGAACVVAAVLGDLAESAVKRDIQVKDMSSLLPGHGGIMDRIDSLLLAAPVAYVVFALLQGAV</sequence>
<organism evidence="21 22">
    <name type="scientific">Demequina activiva</name>
    <dbReference type="NCBI Taxonomy" id="1582364"/>
    <lineage>
        <taxon>Bacteria</taxon>
        <taxon>Bacillati</taxon>
        <taxon>Actinomycetota</taxon>
        <taxon>Actinomycetes</taxon>
        <taxon>Micrococcales</taxon>
        <taxon>Demequinaceae</taxon>
        <taxon>Demequina</taxon>
    </lineage>
</organism>